<dbReference type="RefSeq" id="WP_161052532.1">
    <property type="nucleotide sequence ID" value="NZ_WWCR01000059.1"/>
</dbReference>
<feature type="transmembrane region" description="Helical" evidence="1">
    <location>
        <begin position="76"/>
        <end position="96"/>
    </location>
</feature>
<sequence length="226" mass="25282">MTEVRAHRADIDGLRALAVLAVVVFHLAPTWVPGGYAGVDLFFVISGFLITGNVLDGLQRGDFSLRDFYRRRLLRLLPAYLLVSAATLAAASYLLIPDDYLFFTTSLAASWAFASNLFFAMLSWGYFGQRSEEFPLLHTWSLGVEEQFYLGYPLLLMLLWRHGRQRLPATLLLLTGIGLALSEWRSGMVQGYFLLPYRAHELLLGALATLWLRRRGPPAAPLATAC</sequence>
<keyword evidence="3" id="KW-0808">Transferase</keyword>
<dbReference type="AlphaFoldDB" id="A0A7X4H806"/>
<dbReference type="GO" id="GO:0016020">
    <property type="term" value="C:membrane"/>
    <property type="evidence" value="ECO:0007669"/>
    <property type="project" value="TreeGrafter"/>
</dbReference>
<dbReference type="Pfam" id="PF01757">
    <property type="entry name" value="Acyl_transf_3"/>
    <property type="match status" value="1"/>
</dbReference>
<evidence type="ECO:0000313" key="3">
    <source>
        <dbReference type="EMBL" id="MYM76019.1"/>
    </source>
</evidence>
<accession>A0A7X4H806</accession>
<gene>
    <name evidence="3" type="ORF">GTP56_28035</name>
</gene>
<dbReference type="EMBL" id="WWCR01000059">
    <property type="protein sequence ID" value="MYM76019.1"/>
    <property type="molecule type" value="Genomic_DNA"/>
</dbReference>
<comment type="caution">
    <text evidence="3">The sequence shown here is derived from an EMBL/GenBank/DDBJ whole genome shotgun (WGS) entry which is preliminary data.</text>
</comment>
<dbReference type="GO" id="GO:0009103">
    <property type="term" value="P:lipopolysaccharide biosynthetic process"/>
    <property type="evidence" value="ECO:0007669"/>
    <property type="project" value="TreeGrafter"/>
</dbReference>
<dbReference type="GO" id="GO:0016747">
    <property type="term" value="F:acyltransferase activity, transferring groups other than amino-acyl groups"/>
    <property type="evidence" value="ECO:0007669"/>
    <property type="project" value="InterPro"/>
</dbReference>
<dbReference type="InterPro" id="IPR050879">
    <property type="entry name" value="Acyltransferase_3"/>
</dbReference>
<proteinExistence type="predicted"/>
<dbReference type="Proteomes" id="UP000469734">
    <property type="component" value="Unassembled WGS sequence"/>
</dbReference>
<keyword evidence="3" id="KW-0012">Acyltransferase</keyword>
<feature type="transmembrane region" description="Helical" evidence="1">
    <location>
        <begin position="35"/>
        <end position="55"/>
    </location>
</feature>
<dbReference type="PANTHER" id="PTHR23028:SF53">
    <property type="entry name" value="ACYL_TRANSF_3 DOMAIN-CONTAINING PROTEIN"/>
    <property type="match status" value="1"/>
</dbReference>
<organism evidence="3 4">
    <name type="scientific">Duganella margarita</name>
    <dbReference type="NCBI Taxonomy" id="2692170"/>
    <lineage>
        <taxon>Bacteria</taxon>
        <taxon>Pseudomonadati</taxon>
        <taxon>Pseudomonadota</taxon>
        <taxon>Betaproteobacteria</taxon>
        <taxon>Burkholderiales</taxon>
        <taxon>Oxalobacteraceae</taxon>
        <taxon>Telluria group</taxon>
        <taxon>Duganella</taxon>
    </lineage>
</organism>
<dbReference type="InterPro" id="IPR002656">
    <property type="entry name" value="Acyl_transf_3_dom"/>
</dbReference>
<keyword evidence="1" id="KW-0472">Membrane</keyword>
<name>A0A7X4H806_9BURK</name>
<feature type="domain" description="Acyltransferase 3" evidence="2">
    <location>
        <begin position="9"/>
        <end position="211"/>
    </location>
</feature>
<evidence type="ECO:0000313" key="4">
    <source>
        <dbReference type="Proteomes" id="UP000469734"/>
    </source>
</evidence>
<protein>
    <submittedName>
        <fullName evidence="3">Acyltransferase family protein</fullName>
    </submittedName>
</protein>
<dbReference type="PANTHER" id="PTHR23028">
    <property type="entry name" value="ACETYLTRANSFERASE"/>
    <property type="match status" value="1"/>
</dbReference>
<feature type="transmembrane region" description="Helical" evidence="1">
    <location>
        <begin position="108"/>
        <end position="127"/>
    </location>
</feature>
<evidence type="ECO:0000259" key="2">
    <source>
        <dbReference type="Pfam" id="PF01757"/>
    </source>
</evidence>
<reference evidence="3 4" key="1">
    <citation type="submission" date="2019-12" db="EMBL/GenBank/DDBJ databases">
        <title>Novel species isolated from a subtropical stream in China.</title>
        <authorList>
            <person name="Lu H."/>
        </authorList>
    </citation>
    <scope>NUCLEOTIDE SEQUENCE [LARGE SCALE GENOMIC DNA]</scope>
    <source>
        <strain evidence="3 4">FT134W</strain>
    </source>
</reference>
<evidence type="ECO:0000256" key="1">
    <source>
        <dbReference type="SAM" id="Phobius"/>
    </source>
</evidence>
<keyword evidence="1" id="KW-1133">Transmembrane helix</keyword>
<keyword evidence="1" id="KW-0812">Transmembrane</keyword>
<feature type="non-terminal residue" evidence="3">
    <location>
        <position position="226"/>
    </location>
</feature>
<feature type="transmembrane region" description="Helical" evidence="1">
    <location>
        <begin position="12"/>
        <end position="29"/>
    </location>
</feature>